<dbReference type="AlphaFoldDB" id="A0A558BBW7"/>
<keyword evidence="2" id="KW-0378">Hydrolase</keyword>
<dbReference type="GO" id="GO:0008800">
    <property type="term" value="F:beta-lactamase activity"/>
    <property type="evidence" value="ECO:0007669"/>
    <property type="project" value="InterPro"/>
</dbReference>
<dbReference type="InterPro" id="IPR000871">
    <property type="entry name" value="Beta-lactam_class-A"/>
</dbReference>
<evidence type="ECO:0000259" key="1">
    <source>
        <dbReference type="Pfam" id="PF13354"/>
    </source>
</evidence>
<dbReference type="GO" id="GO:0030655">
    <property type="term" value="P:beta-lactam antibiotic catabolic process"/>
    <property type="evidence" value="ECO:0007669"/>
    <property type="project" value="InterPro"/>
</dbReference>
<protein>
    <submittedName>
        <fullName evidence="2">Serine hydrolase</fullName>
    </submittedName>
</protein>
<dbReference type="SUPFAM" id="SSF56601">
    <property type="entry name" value="beta-lactamase/transpeptidase-like"/>
    <property type="match status" value="1"/>
</dbReference>
<sequence length="289" mass="30658">MRELFVAAGVRGWVHARCLACDGEAGLAPDEPVVLASVVKVPLVLEFARQVAAGQLDPADRVRATAADRLGGTGSAGCLDDVEYSLRDAAFLALTVSDNTAADLLFERVGVDNVRSLLRELGLTATRITGPPRHIVQTMAEDIGAGDAAEFARRFPGLTAAQVLATRALDPLRTTASTARDMTALLALVARDLAGPPEACRWLRELMGQQVNWHRLAAAFPPEVGVWGKTGSLPAIRNEIGVVEYPAGTCYAVAVFTRAEVLASRQPALDHVIGEAAREAIGRIPHECP</sequence>
<dbReference type="PANTHER" id="PTHR35333">
    <property type="entry name" value="BETA-LACTAMASE"/>
    <property type="match status" value="1"/>
</dbReference>
<evidence type="ECO:0000313" key="3">
    <source>
        <dbReference type="Proteomes" id="UP000320011"/>
    </source>
</evidence>
<comment type="caution">
    <text evidence="2">The sequence shown here is derived from an EMBL/GenBank/DDBJ whole genome shotgun (WGS) entry which is preliminary data.</text>
</comment>
<dbReference type="OrthoDB" id="33989at2"/>
<dbReference type="InterPro" id="IPR012338">
    <property type="entry name" value="Beta-lactam/transpept-like"/>
</dbReference>
<dbReference type="GO" id="GO:0046677">
    <property type="term" value="P:response to antibiotic"/>
    <property type="evidence" value="ECO:0007669"/>
    <property type="project" value="InterPro"/>
</dbReference>
<keyword evidence="3" id="KW-1185">Reference proteome</keyword>
<dbReference type="EMBL" id="VJWX01000347">
    <property type="protein sequence ID" value="TVT34005.1"/>
    <property type="molecule type" value="Genomic_DNA"/>
</dbReference>
<evidence type="ECO:0000313" key="2">
    <source>
        <dbReference type="EMBL" id="TVT34005.1"/>
    </source>
</evidence>
<reference evidence="2 3" key="2">
    <citation type="submission" date="2019-08" db="EMBL/GenBank/DDBJ databases">
        <title>Amycolatopsis acidicola sp. nov., isolated from peat swamp forest soil.</title>
        <authorList>
            <person name="Srisuk N."/>
        </authorList>
    </citation>
    <scope>NUCLEOTIDE SEQUENCE [LARGE SCALE GENOMIC DNA]</scope>
    <source>
        <strain evidence="2 3">TBRC 6029</strain>
    </source>
</reference>
<accession>A0A558BBW7</accession>
<name>A0A558BBW7_9PSEU</name>
<dbReference type="Proteomes" id="UP000320011">
    <property type="component" value="Unassembled WGS sequence"/>
</dbReference>
<gene>
    <name evidence="2" type="ORF">FNH05_26850</name>
</gene>
<dbReference type="Pfam" id="PF13354">
    <property type="entry name" value="Beta-lactamase2"/>
    <property type="match status" value="1"/>
</dbReference>
<dbReference type="PANTHER" id="PTHR35333:SF3">
    <property type="entry name" value="BETA-LACTAMASE-TYPE TRANSPEPTIDASE FOLD CONTAINING PROTEIN"/>
    <property type="match status" value="1"/>
</dbReference>
<dbReference type="InterPro" id="IPR045155">
    <property type="entry name" value="Beta-lactam_cat"/>
</dbReference>
<dbReference type="RefSeq" id="WP_144591497.1">
    <property type="nucleotide sequence ID" value="NZ_VJWX01000347.1"/>
</dbReference>
<proteinExistence type="predicted"/>
<reference evidence="2 3" key="1">
    <citation type="submission" date="2019-07" db="EMBL/GenBank/DDBJ databases">
        <authorList>
            <person name="Duangmal K."/>
            <person name="Teo W.F.A."/>
        </authorList>
    </citation>
    <scope>NUCLEOTIDE SEQUENCE [LARGE SCALE GENOMIC DNA]</scope>
    <source>
        <strain evidence="2 3">TBRC 6029</strain>
    </source>
</reference>
<organism evidence="2 3">
    <name type="scientific">Amycolatopsis rhizosphaerae</name>
    <dbReference type="NCBI Taxonomy" id="2053003"/>
    <lineage>
        <taxon>Bacteria</taxon>
        <taxon>Bacillati</taxon>
        <taxon>Actinomycetota</taxon>
        <taxon>Actinomycetes</taxon>
        <taxon>Pseudonocardiales</taxon>
        <taxon>Pseudonocardiaceae</taxon>
        <taxon>Amycolatopsis</taxon>
    </lineage>
</organism>
<dbReference type="Gene3D" id="3.40.710.10">
    <property type="entry name" value="DD-peptidase/beta-lactamase superfamily"/>
    <property type="match status" value="1"/>
</dbReference>
<feature type="domain" description="Beta-lactamase class A catalytic" evidence="1">
    <location>
        <begin position="19"/>
        <end position="257"/>
    </location>
</feature>